<accession>A0ABQ6GBN5</accession>
<protein>
    <submittedName>
        <fullName evidence="1">Uncharacterized protein</fullName>
    </submittedName>
</protein>
<comment type="caution">
    <text evidence="1">The sequence shown here is derived from an EMBL/GenBank/DDBJ whole genome shotgun (WGS) entry which is preliminary data.</text>
</comment>
<proteinExistence type="predicted"/>
<keyword evidence="2" id="KW-1185">Reference proteome</keyword>
<reference evidence="1 2" key="1">
    <citation type="submission" date="2023-03" db="EMBL/GenBank/DDBJ databases">
        <title>Draft genome sequence of the bacteria which degrade cell wall of Tricholomamatutake.</title>
        <authorList>
            <person name="Konishi Y."/>
            <person name="Fukuta Y."/>
            <person name="Shirasaka N."/>
        </authorList>
    </citation>
    <scope>NUCLEOTIDE SEQUENCE [LARGE SCALE GENOMIC DNA]</scope>
    <source>
        <strain evidence="2">mu1</strain>
    </source>
</reference>
<name>A0ABQ6GBN5_9BACL</name>
<evidence type="ECO:0000313" key="1">
    <source>
        <dbReference type="EMBL" id="GLX66487.1"/>
    </source>
</evidence>
<evidence type="ECO:0000313" key="2">
    <source>
        <dbReference type="Proteomes" id="UP001157114"/>
    </source>
</evidence>
<dbReference type="Proteomes" id="UP001157114">
    <property type="component" value="Unassembled WGS sequence"/>
</dbReference>
<dbReference type="EMBL" id="BSSQ01000003">
    <property type="protein sequence ID" value="GLX66487.1"/>
    <property type="molecule type" value="Genomic_DNA"/>
</dbReference>
<organism evidence="1 2">
    <name type="scientific">Paenibacillus glycanilyticus</name>
    <dbReference type="NCBI Taxonomy" id="126569"/>
    <lineage>
        <taxon>Bacteria</taxon>
        <taxon>Bacillati</taxon>
        <taxon>Bacillota</taxon>
        <taxon>Bacilli</taxon>
        <taxon>Bacillales</taxon>
        <taxon>Paenibacillaceae</taxon>
        <taxon>Paenibacillus</taxon>
    </lineage>
</organism>
<dbReference type="RefSeq" id="WP_284237184.1">
    <property type="nucleotide sequence ID" value="NZ_BSSQ01000003.1"/>
</dbReference>
<gene>
    <name evidence="1" type="ORF">MU1_08310</name>
</gene>
<sequence>MKNTLIACYLAGGIISIASLSFMSVPQPVHKLQTTSAFTESATAEHADYNYTVPDFKLQSVNGLSLYDDKVTVQRMLGKPAHVSRDDYFTEFETYEYPNLNIVFREGVMEEIKVSGSADTIRIDDQEIPVSIEALIKALGEPDYKADDGIVYQRQENVLKLFINYDKGTLDSIAYYHISSV</sequence>